<proteinExistence type="predicted"/>
<evidence type="ECO:0000313" key="1">
    <source>
        <dbReference type="EMBL" id="OAQ34484.1"/>
    </source>
</evidence>
<dbReference type="AlphaFoldDB" id="A0A197KDL4"/>
<gene>
    <name evidence="1" type="ORF">K457DRAFT_133507</name>
</gene>
<reference evidence="1 2" key="1">
    <citation type="submission" date="2016-05" db="EMBL/GenBank/DDBJ databases">
        <title>Genome sequencing reveals origins of a unique bacterial endosymbiosis in the earliest lineages of terrestrial Fungi.</title>
        <authorList>
            <consortium name="DOE Joint Genome Institute"/>
            <person name="Uehling J."/>
            <person name="Gryganskyi A."/>
            <person name="Hameed K."/>
            <person name="Tschaplinski T."/>
            <person name="Misztal P."/>
            <person name="Wu S."/>
            <person name="Desiro A."/>
            <person name="Vande Pol N."/>
            <person name="Du Z.-Y."/>
            <person name="Zienkiewicz A."/>
            <person name="Zienkiewicz K."/>
            <person name="Morin E."/>
            <person name="Tisserant E."/>
            <person name="Splivallo R."/>
            <person name="Hainaut M."/>
            <person name="Henrissat B."/>
            <person name="Ohm R."/>
            <person name="Kuo A."/>
            <person name="Yan J."/>
            <person name="Lipzen A."/>
            <person name="Nolan M."/>
            <person name="Labutti K."/>
            <person name="Barry K."/>
            <person name="Goldstein A."/>
            <person name="Labbe J."/>
            <person name="Schadt C."/>
            <person name="Tuskan G."/>
            <person name="Grigoriev I."/>
            <person name="Martin F."/>
            <person name="Vilgalys R."/>
            <person name="Bonito G."/>
        </authorList>
    </citation>
    <scope>NUCLEOTIDE SEQUENCE [LARGE SCALE GENOMIC DNA]</scope>
    <source>
        <strain evidence="1 2">AG-77</strain>
    </source>
</reference>
<name>A0A197KDL4_9FUNG</name>
<dbReference type="Proteomes" id="UP000078512">
    <property type="component" value="Unassembled WGS sequence"/>
</dbReference>
<organism evidence="1 2">
    <name type="scientific">Linnemannia elongata AG-77</name>
    <dbReference type="NCBI Taxonomy" id="1314771"/>
    <lineage>
        <taxon>Eukaryota</taxon>
        <taxon>Fungi</taxon>
        <taxon>Fungi incertae sedis</taxon>
        <taxon>Mucoromycota</taxon>
        <taxon>Mortierellomycotina</taxon>
        <taxon>Mortierellomycetes</taxon>
        <taxon>Mortierellales</taxon>
        <taxon>Mortierellaceae</taxon>
        <taxon>Linnemannia</taxon>
    </lineage>
</organism>
<dbReference type="EMBL" id="KV442017">
    <property type="protein sequence ID" value="OAQ34484.1"/>
    <property type="molecule type" value="Genomic_DNA"/>
</dbReference>
<evidence type="ECO:0000313" key="2">
    <source>
        <dbReference type="Proteomes" id="UP000078512"/>
    </source>
</evidence>
<sequence length="70" mass="7104">MGGGLFARLARVSFTSALSNDDASVTDGVLALVALHQMLTVLIALFADRSTAVLLSATVAHDSRAAGCEG</sequence>
<accession>A0A197KDL4</accession>
<keyword evidence="2" id="KW-1185">Reference proteome</keyword>
<protein>
    <submittedName>
        <fullName evidence="1">Uncharacterized protein</fullName>
    </submittedName>
</protein>